<protein>
    <submittedName>
        <fullName evidence="1">Uncharacterized protein</fullName>
    </submittedName>
</protein>
<dbReference type="AlphaFoldDB" id="A0A415MEL9"/>
<reference evidence="1 2" key="1">
    <citation type="submission" date="2018-08" db="EMBL/GenBank/DDBJ databases">
        <title>A genome reference for cultivated species of the human gut microbiota.</title>
        <authorList>
            <person name="Zou Y."/>
            <person name="Xue W."/>
            <person name="Luo G."/>
        </authorList>
    </citation>
    <scope>NUCLEOTIDE SEQUENCE [LARGE SCALE GENOMIC DNA]</scope>
    <source>
        <strain evidence="1 2">AF36-7BH</strain>
    </source>
</reference>
<dbReference type="EMBL" id="QROY01000002">
    <property type="protein sequence ID" value="RHL71191.1"/>
    <property type="molecule type" value="Genomic_DNA"/>
</dbReference>
<dbReference type="RefSeq" id="WP_118370006.1">
    <property type="nucleotide sequence ID" value="NZ_QROY01000002.1"/>
</dbReference>
<dbReference type="Proteomes" id="UP000285201">
    <property type="component" value="Unassembled WGS sequence"/>
</dbReference>
<proteinExistence type="predicted"/>
<name>A0A415MEL9_9FIRM</name>
<comment type="caution">
    <text evidence="1">The sequence shown here is derived from an EMBL/GenBank/DDBJ whole genome shotgun (WGS) entry which is preliminary data.</text>
</comment>
<gene>
    <name evidence="1" type="ORF">DW007_03345</name>
</gene>
<sequence length="125" mass="14571">MEYIYGSFTKRQIKEVAHAMHNDVHKLLLYKDNRIVEKIFENDEAFLIFFQNVMFKFSGTKTLFNNNGIMVTLMATLQAAYDEVTSDEFDYMTFRRAILDSHNYIKQMFEGGVGDAKLTDSTANR</sequence>
<evidence type="ECO:0000313" key="2">
    <source>
        <dbReference type="Proteomes" id="UP000285201"/>
    </source>
</evidence>
<evidence type="ECO:0000313" key="1">
    <source>
        <dbReference type="EMBL" id="RHL71191.1"/>
    </source>
</evidence>
<accession>A0A415MEL9</accession>
<organism evidence="1 2">
    <name type="scientific">Lachnospira eligens</name>
    <dbReference type="NCBI Taxonomy" id="39485"/>
    <lineage>
        <taxon>Bacteria</taxon>
        <taxon>Bacillati</taxon>
        <taxon>Bacillota</taxon>
        <taxon>Clostridia</taxon>
        <taxon>Lachnospirales</taxon>
        <taxon>Lachnospiraceae</taxon>
        <taxon>Lachnospira</taxon>
    </lineage>
</organism>